<proteinExistence type="predicted"/>
<feature type="region of interest" description="Disordered" evidence="1">
    <location>
        <begin position="1"/>
        <end position="23"/>
    </location>
</feature>
<organism evidence="2 3">
    <name type="scientific">Durusdinium trenchii</name>
    <dbReference type="NCBI Taxonomy" id="1381693"/>
    <lineage>
        <taxon>Eukaryota</taxon>
        <taxon>Sar</taxon>
        <taxon>Alveolata</taxon>
        <taxon>Dinophyceae</taxon>
        <taxon>Suessiales</taxon>
        <taxon>Symbiodiniaceae</taxon>
        <taxon>Durusdinium</taxon>
    </lineage>
</organism>
<dbReference type="EMBL" id="CAXAMM010039540">
    <property type="protein sequence ID" value="CAK9087107.1"/>
    <property type="molecule type" value="Genomic_DNA"/>
</dbReference>
<evidence type="ECO:0000313" key="2">
    <source>
        <dbReference type="EMBL" id="CAK9087107.1"/>
    </source>
</evidence>
<comment type="caution">
    <text evidence="2">The sequence shown here is derived from an EMBL/GenBank/DDBJ whole genome shotgun (WGS) entry which is preliminary data.</text>
</comment>
<feature type="non-terminal residue" evidence="2">
    <location>
        <position position="1"/>
    </location>
</feature>
<feature type="non-terminal residue" evidence="2">
    <location>
        <position position="55"/>
    </location>
</feature>
<dbReference type="Proteomes" id="UP001642464">
    <property type="component" value="Unassembled WGS sequence"/>
</dbReference>
<evidence type="ECO:0000256" key="1">
    <source>
        <dbReference type="SAM" id="MobiDB-lite"/>
    </source>
</evidence>
<accession>A0ABP0QFT5</accession>
<name>A0ABP0QFT5_9DINO</name>
<sequence>HHRGGPVRGRLLRRDGAGRRRTVAGVEHGEDRELRASALWTATRGARGMDVEWTC</sequence>
<reference evidence="2 3" key="1">
    <citation type="submission" date="2024-02" db="EMBL/GenBank/DDBJ databases">
        <authorList>
            <person name="Chen Y."/>
            <person name="Shah S."/>
            <person name="Dougan E. K."/>
            <person name="Thang M."/>
            <person name="Chan C."/>
        </authorList>
    </citation>
    <scope>NUCLEOTIDE SEQUENCE [LARGE SCALE GENOMIC DNA]</scope>
</reference>
<protein>
    <submittedName>
        <fullName evidence="2">Uncharacterized protein</fullName>
    </submittedName>
</protein>
<evidence type="ECO:0000313" key="3">
    <source>
        <dbReference type="Proteomes" id="UP001642464"/>
    </source>
</evidence>
<keyword evidence="3" id="KW-1185">Reference proteome</keyword>
<gene>
    <name evidence="2" type="ORF">SCF082_LOCUS41177</name>
</gene>